<organism evidence="3 4">
    <name type="scientific">Streptosporangium jomthongense</name>
    <dbReference type="NCBI Taxonomy" id="1193683"/>
    <lineage>
        <taxon>Bacteria</taxon>
        <taxon>Bacillati</taxon>
        <taxon>Actinomycetota</taxon>
        <taxon>Actinomycetes</taxon>
        <taxon>Streptosporangiales</taxon>
        <taxon>Streptosporangiaceae</taxon>
        <taxon>Streptosporangium</taxon>
    </lineage>
</organism>
<dbReference type="InterPro" id="IPR052019">
    <property type="entry name" value="F420H2_bilvrd_red/Heme_oxyg"/>
</dbReference>
<sequence length="144" mass="16220">MDTSRARALFATARVARLATVSAGTAGAPRIVPVTFDVDGDTVAFAIDHKPKRTTDLRRLRDIAADDRVCLLADHYEDDWTRLWWVRADGRARIVTDGPGRERALARLARRYPQYRERPPHGPVVLIEVTSWTGWAFSDPPREG</sequence>
<proteinExistence type="predicted"/>
<dbReference type="EMBL" id="JBHSBC010000049">
    <property type="protein sequence ID" value="MFC3985897.1"/>
    <property type="molecule type" value="Genomic_DNA"/>
</dbReference>
<keyword evidence="1" id="KW-0560">Oxidoreductase</keyword>
<dbReference type="InterPro" id="IPR012349">
    <property type="entry name" value="Split_barrel_FMN-bd"/>
</dbReference>
<evidence type="ECO:0000259" key="2">
    <source>
        <dbReference type="Pfam" id="PF01243"/>
    </source>
</evidence>
<dbReference type="Gene3D" id="2.30.110.10">
    <property type="entry name" value="Electron Transport, Fmn-binding Protein, Chain A"/>
    <property type="match status" value="1"/>
</dbReference>
<protein>
    <submittedName>
        <fullName evidence="3">TIGR03668 family PPOX class F420-dependent oxidoreductase</fullName>
    </submittedName>
</protein>
<name>A0ABV8FF48_9ACTN</name>
<dbReference type="InterPro" id="IPR019967">
    <property type="entry name" value="F420-dep_enz_PPOX_Rv0121"/>
</dbReference>
<dbReference type="Proteomes" id="UP001595698">
    <property type="component" value="Unassembled WGS sequence"/>
</dbReference>
<reference evidence="4" key="1">
    <citation type="journal article" date="2019" name="Int. J. Syst. Evol. Microbiol.">
        <title>The Global Catalogue of Microorganisms (GCM) 10K type strain sequencing project: providing services to taxonomists for standard genome sequencing and annotation.</title>
        <authorList>
            <consortium name="The Broad Institute Genomics Platform"/>
            <consortium name="The Broad Institute Genome Sequencing Center for Infectious Disease"/>
            <person name="Wu L."/>
            <person name="Ma J."/>
        </authorList>
    </citation>
    <scope>NUCLEOTIDE SEQUENCE [LARGE SCALE GENOMIC DNA]</scope>
    <source>
        <strain evidence="4">TBRC 7912</strain>
    </source>
</reference>
<dbReference type="SUPFAM" id="SSF50475">
    <property type="entry name" value="FMN-binding split barrel"/>
    <property type="match status" value="1"/>
</dbReference>
<dbReference type="PANTHER" id="PTHR35176">
    <property type="entry name" value="HEME OXYGENASE HI_0854-RELATED"/>
    <property type="match status" value="1"/>
</dbReference>
<dbReference type="NCBIfam" id="TIGR03668">
    <property type="entry name" value="Rv0121_F420"/>
    <property type="match status" value="1"/>
</dbReference>
<evidence type="ECO:0000313" key="4">
    <source>
        <dbReference type="Proteomes" id="UP001595698"/>
    </source>
</evidence>
<dbReference type="InterPro" id="IPR011576">
    <property type="entry name" value="Pyridox_Oxase_N"/>
</dbReference>
<dbReference type="Pfam" id="PF01243">
    <property type="entry name" value="PNPOx_N"/>
    <property type="match status" value="1"/>
</dbReference>
<evidence type="ECO:0000256" key="1">
    <source>
        <dbReference type="ARBA" id="ARBA00023002"/>
    </source>
</evidence>
<dbReference type="RefSeq" id="WP_386196030.1">
    <property type="nucleotide sequence ID" value="NZ_JBHSBC010000049.1"/>
</dbReference>
<dbReference type="PANTHER" id="PTHR35176:SF2">
    <property type="entry name" value="F420H(2)-DEPENDENT REDUCTASE RV1155"/>
    <property type="match status" value="1"/>
</dbReference>
<feature type="domain" description="Pyridoxamine 5'-phosphate oxidase N-terminal" evidence="2">
    <location>
        <begin position="5"/>
        <end position="130"/>
    </location>
</feature>
<keyword evidence="4" id="KW-1185">Reference proteome</keyword>
<accession>A0ABV8FF48</accession>
<comment type="caution">
    <text evidence="3">The sequence shown here is derived from an EMBL/GenBank/DDBJ whole genome shotgun (WGS) entry which is preliminary data.</text>
</comment>
<gene>
    <name evidence="3" type="ORF">ACFOYY_37620</name>
</gene>
<evidence type="ECO:0000313" key="3">
    <source>
        <dbReference type="EMBL" id="MFC3985897.1"/>
    </source>
</evidence>